<comment type="similarity">
    <text evidence="2">Belongs to the bacterial phospholipase C family.</text>
</comment>
<gene>
    <name evidence="6" type="ORF">AABB24_000314</name>
</gene>
<comment type="caution">
    <text evidence="6">The sequence shown here is derived from an EMBL/GenBank/DDBJ whole genome shotgun (WGS) entry which is preliminary data.</text>
</comment>
<dbReference type="FunFam" id="3.40.720.10:FF:000011">
    <property type="entry name" value="Non-specific phospholipase C1"/>
    <property type="match status" value="1"/>
</dbReference>
<reference evidence="6 7" key="1">
    <citation type="submission" date="2024-05" db="EMBL/GenBank/DDBJ databases">
        <title>De novo assembly of an allotetraploid wild potato.</title>
        <authorList>
            <person name="Hosaka A.J."/>
        </authorList>
    </citation>
    <scope>NUCLEOTIDE SEQUENCE [LARGE SCALE GENOMIC DNA]</scope>
    <source>
        <tissue evidence="6">Young leaves</tissue>
    </source>
</reference>
<dbReference type="InterPro" id="IPR017850">
    <property type="entry name" value="Alkaline_phosphatase_core_sf"/>
</dbReference>
<protein>
    <recommendedName>
        <fullName evidence="8">Non-specific phospholipase C2</fullName>
    </recommendedName>
</protein>
<dbReference type="FunFam" id="3.40.720.10:FF:000028">
    <property type="entry name" value="Non-specific phospholipase C1"/>
    <property type="match status" value="1"/>
</dbReference>
<evidence type="ECO:0000256" key="5">
    <source>
        <dbReference type="ARBA" id="ARBA00022801"/>
    </source>
</evidence>
<feature type="non-terminal residue" evidence="6">
    <location>
        <position position="1"/>
    </location>
</feature>
<keyword evidence="7" id="KW-1185">Reference proteome</keyword>
<name>A0ABD2VHM8_9SOLN</name>
<dbReference type="GO" id="GO:0042578">
    <property type="term" value="F:phosphoric ester hydrolase activity"/>
    <property type="evidence" value="ECO:0007669"/>
    <property type="project" value="UniProtKB-ARBA"/>
</dbReference>
<evidence type="ECO:0000313" key="6">
    <source>
        <dbReference type="EMBL" id="KAL3379547.1"/>
    </source>
</evidence>
<keyword evidence="4" id="KW-0732">Signal</keyword>
<keyword evidence="5" id="KW-0378">Hydrolase</keyword>
<dbReference type="AlphaFoldDB" id="A0ABD2VHM8"/>
<dbReference type="Proteomes" id="UP001627284">
    <property type="component" value="Unassembled WGS sequence"/>
</dbReference>
<sequence length="583" mass="65084">QIPINKTTKQIHSKFPTPRPQLSINSINSLIFTDHFYTPTPKITLTMSSKTKSPATNTVAVAGLLILLILLSNHHHNWTAAAAASSRSSSPIKTVVVLVMENRSFDHMLGWMKKLNPEINGVDGSESNPISTSDPKSRRIFFGDQSHYVDPDPGHSFQAIREQIFGSNESSKKPAPMNGFAQQALSMDPNMPDQVMNGFQPEMVSVYKTLVSEFAVFDRWFASVPASTQPNRLYVHSGTSHGATSNIASLLAKGYPQRTIFENLDDAGVNFGIYYQNIPATLFYLNLRKLKYVGKFHPYDLTFKSDAKSGKLPGYVVVEQRYMDSKLIPANDDHPSHDVYQGQMFVKEVYETLRASPQWNQTLFVITYDEHGGFFDHVPTPVTGVPSPDGIVGPDPFDFKFDRLGVRVPTIMISPWIEKGTVVHGPNGSPFPTSEYEHSSIPATVKKIFDLPSPFLTKRDAWAGTFEHILHIRKEPRTDCPEKLPTPTKIRQGDANEDKNISEFQEELVQLAAVLKGDHLLTSYPEKIGKGMTVREGKAYMEDAVKRFFEAGLAAKKIGVDEEQIIQMRPSLTTRSSSTNMHP</sequence>
<evidence type="ECO:0000256" key="1">
    <source>
        <dbReference type="ARBA" id="ARBA00004613"/>
    </source>
</evidence>
<evidence type="ECO:0000313" key="7">
    <source>
        <dbReference type="Proteomes" id="UP001627284"/>
    </source>
</evidence>
<evidence type="ECO:0008006" key="8">
    <source>
        <dbReference type="Google" id="ProtNLM"/>
    </source>
</evidence>
<evidence type="ECO:0000256" key="4">
    <source>
        <dbReference type="ARBA" id="ARBA00022729"/>
    </source>
</evidence>
<dbReference type="SUPFAM" id="SSF53649">
    <property type="entry name" value="Alkaline phosphatase-like"/>
    <property type="match status" value="1"/>
</dbReference>
<dbReference type="PANTHER" id="PTHR31956:SF26">
    <property type="entry name" value="NON-SPECIFIC PHOSPHOLIPASE C2"/>
    <property type="match status" value="1"/>
</dbReference>
<evidence type="ECO:0000256" key="2">
    <source>
        <dbReference type="ARBA" id="ARBA00009717"/>
    </source>
</evidence>
<accession>A0ABD2VHM8</accession>
<keyword evidence="3" id="KW-0964">Secreted</keyword>
<dbReference type="Pfam" id="PF04185">
    <property type="entry name" value="Phosphoesterase"/>
    <property type="match status" value="1"/>
</dbReference>
<dbReference type="InterPro" id="IPR007312">
    <property type="entry name" value="Phosphoesterase"/>
</dbReference>
<proteinExistence type="inferred from homology"/>
<dbReference type="EMBL" id="JBJKTR010000001">
    <property type="protein sequence ID" value="KAL3379547.1"/>
    <property type="molecule type" value="Genomic_DNA"/>
</dbReference>
<dbReference type="PANTHER" id="PTHR31956">
    <property type="entry name" value="NON-SPECIFIC PHOSPHOLIPASE C4-RELATED"/>
    <property type="match status" value="1"/>
</dbReference>
<dbReference type="GO" id="GO:0005576">
    <property type="term" value="C:extracellular region"/>
    <property type="evidence" value="ECO:0007669"/>
    <property type="project" value="UniProtKB-SubCell"/>
</dbReference>
<comment type="subcellular location">
    <subcellularLocation>
        <location evidence="1">Secreted</location>
    </subcellularLocation>
</comment>
<dbReference type="GO" id="GO:0006796">
    <property type="term" value="P:phosphate-containing compound metabolic process"/>
    <property type="evidence" value="ECO:0007669"/>
    <property type="project" value="UniProtKB-ARBA"/>
</dbReference>
<dbReference type="Gene3D" id="3.40.720.10">
    <property type="entry name" value="Alkaline Phosphatase, subunit A"/>
    <property type="match status" value="2"/>
</dbReference>
<organism evidence="6 7">
    <name type="scientific">Solanum stoloniferum</name>
    <dbReference type="NCBI Taxonomy" id="62892"/>
    <lineage>
        <taxon>Eukaryota</taxon>
        <taxon>Viridiplantae</taxon>
        <taxon>Streptophyta</taxon>
        <taxon>Embryophyta</taxon>
        <taxon>Tracheophyta</taxon>
        <taxon>Spermatophyta</taxon>
        <taxon>Magnoliopsida</taxon>
        <taxon>eudicotyledons</taxon>
        <taxon>Gunneridae</taxon>
        <taxon>Pentapetalae</taxon>
        <taxon>asterids</taxon>
        <taxon>lamiids</taxon>
        <taxon>Solanales</taxon>
        <taxon>Solanaceae</taxon>
        <taxon>Solanoideae</taxon>
        <taxon>Solaneae</taxon>
        <taxon>Solanum</taxon>
    </lineage>
</organism>
<evidence type="ECO:0000256" key="3">
    <source>
        <dbReference type="ARBA" id="ARBA00022525"/>
    </source>
</evidence>